<reference evidence="3 4" key="1">
    <citation type="submission" date="2016-11" db="EMBL/GenBank/DDBJ databases">
        <authorList>
            <person name="Jaros S."/>
            <person name="Januszkiewicz K."/>
            <person name="Wedrychowicz H."/>
        </authorList>
    </citation>
    <scope>NUCLEOTIDE SEQUENCE [LARGE SCALE GENOMIC DNA]</scope>
    <source>
        <strain evidence="3 4">DSM 9705</strain>
    </source>
</reference>
<accession>A0A1M5XJT7</accession>
<keyword evidence="1" id="KW-0812">Transmembrane</keyword>
<gene>
    <name evidence="3" type="ORF">SAMN02745124_03135</name>
</gene>
<evidence type="ECO:0000313" key="4">
    <source>
        <dbReference type="Proteomes" id="UP000184139"/>
    </source>
</evidence>
<dbReference type="AlphaFoldDB" id="A0A1M5XJT7"/>
<feature type="transmembrane region" description="Helical" evidence="1">
    <location>
        <begin position="12"/>
        <end position="30"/>
    </location>
</feature>
<keyword evidence="1" id="KW-1133">Transmembrane helix</keyword>
<keyword evidence="4" id="KW-1185">Reference proteome</keyword>
<evidence type="ECO:0000256" key="1">
    <source>
        <dbReference type="SAM" id="Phobius"/>
    </source>
</evidence>
<dbReference type="Proteomes" id="UP000184139">
    <property type="component" value="Unassembled WGS sequence"/>
</dbReference>
<evidence type="ECO:0000313" key="3">
    <source>
        <dbReference type="EMBL" id="SHH99902.1"/>
    </source>
</evidence>
<dbReference type="EMBL" id="FQXS01000020">
    <property type="protein sequence ID" value="SHH99902.1"/>
    <property type="molecule type" value="Genomic_DNA"/>
</dbReference>
<dbReference type="STRING" id="1121409.SAMN02745124_03135"/>
<dbReference type="InterPro" id="IPR018649">
    <property type="entry name" value="SHOCT"/>
</dbReference>
<organism evidence="3 4">
    <name type="scientific">Desulfofustis glycolicus DSM 9705</name>
    <dbReference type="NCBI Taxonomy" id="1121409"/>
    <lineage>
        <taxon>Bacteria</taxon>
        <taxon>Pseudomonadati</taxon>
        <taxon>Thermodesulfobacteriota</taxon>
        <taxon>Desulfobulbia</taxon>
        <taxon>Desulfobulbales</taxon>
        <taxon>Desulfocapsaceae</taxon>
        <taxon>Desulfofustis</taxon>
    </lineage>
</organism>
<name>A0A1M5XJT7_9BACT</name>
<dbReference type="Pfam" id="PF09851">
    <property type="entry name" value="SHOCT"/>
    <property type="match status" value="1"/>
</dbReference>
<sequence>MGWHMHQMGIGAWIYLIVLILFFVIAGIYLTQQKKDPPEDEEDDPVNILKKRYARGEITRQEYEDMKKSLSEE</sequence>
<proteinExistence type="predicted"/>
<feature type="domain" description="SHOCT" evidence="2">
    <location>
        <begin position="44"/>
        <end position="68"/>
    </location>
</feature>
<protein>
    <submittedName>
        <fullName evidence="3">Putative membrane protein</fullName>
    </submittedName>
</protein>
<keyword evidence="1" id="KW-0472">Membrane</keyword>
<evidence type="ECO:0000259" key="2">
    <source>
        <dbReference type="Pfam" id="PF09851"/>
    </source>
</evidence>
<dbReference type="RefSeq" id="WP_073377482.1">
    <property type="nucleotide sequence ID" value="NZ_FQXS01000020.1"/>
</dbReference>